<organism evidence="2 3">
    <name type="scientific">Stackebrandtia albiflava</name>
    <dbReference type="NCBI Taxonomy" id="406432"/>
    <lineage>
        <taxon>Bacteria</taxon>
        <taxon>Bacillati</taxon>
        <taxon>Actinomycetota</taxon>
        <taxon>Actinomycetes</taxon>
        <taxon>Glycomycetales</taxon>
        <taxon>Glycomycetaceae</taxon>
        <taxon>Stackebrandtia</taxon>
    </lineage>
</organism>
<dbReference type="AlphaFoldDB" id="A0A562VGR0"/>
<dbReference type="Proteomes" id="UP000321617">
    <property type="component" value="Unassembled WGS sequence"/>
</dbReference>
<evidence type="ECO:0000313" key="2">
    <source>
        <dbReference type="EMBL" id="TWJ17103.1"/>
    </source>
</evidence>
<feature type="domain" description="AB hydrolase-1" evidence="1">
    <location>
        <begin position="45"/>
        <end position="196"/>
    </location>
</feature>
<evidence type="ECO:0000259" key="1">
    <source>
        <dbReference type="Pfam" id="PF12697"/>
    </source>
</evidence>
<gene>
    <name evidence="2" type="ORF">LX16_0018</name>
</gene>
<name>A0A562VGR0_9ACTN</name>
<keyword evidence="3" id="KW-1185">Reference proteome</keyword>
<evidence type="ECO:0000313" key="3">
    <source>
        <dbReference type="Proteomes" id="UP000321617"/>
    </source>
</evidence>
<dbReference type="InterPro" id="IPR000073">
    <property type="entry name" value="AB_hydrolase_1"/>
</dbReference>
<comment type="caution">
    <text evidence="2">The sequence shown here is derived from an EMBL/GenBank/DDBJ whole genome shotgun (WGS) entry which is preliminary data.</text>
</comment>
<proteinExistence type="predicted"/>
<dbReference type="RefSeq" id="WP_147131137.1">
    <property type="nucleotide sequence ID" value="NZ_BAABIJ010000009.1"/>
</dbReference>
<dbReference type="InterPro" id="IPR029058">
    <property type="entry name" value="AB_hydrolase_fold"/>
</dbReference>
<protein>
    <submittedName>
        <fullName evidence="2">Alpha/beta hydrolase family protein</fullName>
    </submittedName>
</protein>
<dbReference type="OrthoDB" id="9773549at2"/>
<reference evidence="2 3" key="1">
    <citation type="journal article" date="2013" name="Stand. Genomic Sci.">
        <title>Genomic Encyclopedia of Type Strains, Phase I: The one thousand microbial genomes (KMG-I) project.</title>
        <authorList>
            <person name="Kyrpides N.C."/>
            <person name="Woyke T."/>
            <person name="Eisen J.A."/>
            <person name="Garrity G."/>
            <person name="Lilburn T.G."/>
            <person name="Beck B.J."/>
            <person name="Whitman W.B."/>
            <person name="Hugenholtz P."/>
            <person name="Klenk H.P."/>
        </authorList>
    </citation>
    <scope>NUCLEOTIDE SEQUENCE [LARGE SCALE GENOMIC DNA]</scope>
    <source>
        <strain evidence="2 3">DSM 45044</strain>
    </source>
</reference>
<dbReference type="GO" id="GO:0016787">
    <property type="term" value="F:hydrolase activity"/>
    <property type="evidence" value="ECO:0007669"/>
    <property type="project" value="UniProtKB-KW"/>
</dbReference>
<accession>A0A562VGR0</accession>
<keyword evidence="2" id="KW-0378">Hydrolase</keyword>
<dbReference type="EMBL" id="VLLL01000001">
    <property type="protein sequence ID" value="TWJ17103.1"/>
    <property type="molecule type" value="Genomic_DNA"/>
</dbReference>
<dbReference type="Pfam" id="PF12697">
    <property type="entry name" value="Abhydrolase_6"/>
    <property type="match status" value="1"/>
</dbReference>
<dbReference type="Gene3D" id="3.40.50.1820">
    <property type="entry name" value="alpha/beta hydrolase"/>
    <property type="match status" value="1"/>
</dbReference>
<dbReference type="SUPFAM" id="SSF53474">
    <property type="entry name" value="alpha/beta-Hydrolases"/>
    <property type="match status" value="1"/>
</dbReference>
<sequence length="202" mass="21241">MSLELWRRRVRKAPPTRVARQVVHQAAEIDVTGPPVLCVTGDRLGAAAFAENWLPHIAGRGRDAYAVSVRGQGDTPKGDGGLAGRVHDLVQTAAALPTRPVVVGHGQGALWVAHAMTRYPVVAAVLLAPRGLKRAPAPPTGAPRVLVAGSPTDRRSPAKRLDAVAALYGGAPLLFSGIGHDFMTDAGWQPPLDALLAWFDEG</sequence>